<gene>
    <name evidence="8" type="ORF">A1507_14190</name>
</gene>
<keyword evidence="4" id="KW-0808">Transferase</keyword>
<evidence type="ECO:0000313" key="9">
    <source>
        <dbReference type="Proteomes" id="UP000077857"/>
    </source>
</evidence>
<protein>
    <recommendedName>
        <fullName evidence="2">histidine kinase</fullName>
        <ecNumber evidence="2">2.7.13.3</ecNumber>
    </recommendedName>
</protein>
<dbReference type="AlphaFoldDB" id="A0A177NCK6"/>
<dbReference type="InterPro" id="IPR035965">
    <property type="entry name" value="PAS-like_dom_sf"/>
</dbReference>
<dbReference type="SMART" id="SM00091">
    <property type="entry name" value="PAS"/>
    <property type="match status" value="5"/>
</dbReference>
<dbReference type="Gene3D" id="3.30.565.10">
    <property type="entry name" value="Histidine kinase-like ATPase, C-terminal domain"/>
    <property type="match status" value="1"/>
</dbReference>
<evidence type="ECO:0000256" key="2">
    <source>
        <dbReference type="ARBA" id="ARBA00012438"/>
    </source>
</evidence>
<dbReference type="CDD" id="cd00130">
    <property type="entry name" value="PAS"/>
    <property type="match status" value="3"/>
</dbReference>
<reference evidence="8 9" key="1">
    <citation type="submission" date="2016-03" db="EMBL/GenBank/DDBJ databases">
        <authorList>
            <person name="Ploux O."/>
        </authorList>
    </citation>
    <scope>NUCLEOTIDE SEQUENCE [LARGE SCALE GENOMIC DNA]</scope>
    <source>
        <strain evidence="8 9">R-45378</strain>
    </source>
</reference>
<dbReference type="Pfam" id="PF02518">
    <property type="entry name" value="HATPase_c"/>
    <property type="match status" value="1"/>
</dbReference>
<dbReference type="SUPFAM" id="SSF55874">
    <property type="entry name" value="ATPase domain of HSP90 chaperone/DNA topoisomerase II/histidine kinase"/>
    <property type="match status" value="1"/>
</dbReference>
<dbReference type="PANTHER" id="PTHR43304:SF1">
    <property type="entry name" value="PAC DOMAIN-CONTAINING PROTEIN"/>
    <property type="match status" value="1"/>
</dbReference>
<dbReference type="Pfam" id="PF08448">
    <property type="entry name" value="PAS_4"/>
    <property type="match status" value="2"/>
</dbReference>
<comment type="catalytic activity">
    <reaction evidence="1">
        <text>ATP + protein L-histidine = ADP + protein N-phospho-L-histidine.</text>
        <dbReference type="EC" id="2.7.13.3"/>
    </reaction>
</comment>
<organism evidence="8 9">
    <name type="scientific">Methylomonas koyamae</name>
    <dbReference type="NCBI Taxonomy" id="702114"/>
    <lineage>
        <taxon>Bacteria</taxon>
        <taxon>Pseudomonadati</taxon>
        <taxon>Pseudomonadota</taxon>
        <taxon>Gammaproteobacteria</taxon>
        <taxon>Methylococcales</taxon>
        <taxon>Methylococcaceae</taxon>
        <taxon>Methylomonas</taxon>
    </lineage>
</organism>
<dbReference type="SUPFAM" id="SSF55785">
    <property type="entry name" value="PYP-like sensor domain (PAS domain)"/>
    <property type="match status" value="5"/>
</dbReference>
<sequence length="879" mass="99643">MRFFNAADAMPRTRLKLNDPYAEIDWLYGIVASIDAAALVLDADRRILYANPAAEALFELAGTESTRVGEWHTRLYYPDRMQRCAVGEWLLPTAVDPAASIDLYLATSAGSGVPLSLKIRRLDSRQGQAHLLLFSPRSPNPAPPATESAAELLEHSPNLSTVLNHMPAMIGYWDRNLLNRFGNTAYEEWFGFTPSSMLGKHIREVIGDKLYELNKPYLDAVLRGEAQYFERTIVDVAGRERYTQAAYLPDYADGRVIGFFVLVTDVTELKRAQKRVSESEASLRAIYDNLPFLAWMKDRDGCYLQANKHWLQAVGVNQLHALNGITDYDIWPRELAEHYQAVDLEVMQNRRQIQLTEHAFDGGRETWTETIKSPIIGENGEVLGTTGLARDITEQRIAEETLRNYSERLRLATQASAIGICEWDIGSGQADWDARMYQIFGIAQGTPIDYDVWAQLVVAEDLPRCKAKLRKLIHHKREQHWEFRIRRQSDGSLRYIQAAAIVGSSPNGEQHKIVGVNIDVTRDKTIEHALRDSEAHLAQAQAQAHLGSWRLEADLSSAHWSDENYRIFNTPLGTSVTYQYFLNCVHPDDRDLVDQAWQAALRGAPYDVQHRILVNGQLKWLRERAELDFDSQGRFLRAVGTSQDITELKEIERDLEHSRSRLRQLYARREKAREEERKRIAREVHDELGQMLTALRMQISLMRLRFAGGNAELAQKIQDTMVLLDKTIEVTRDVATALRPSAIEMGIVPALEWQIRKFSDQSGIACEFIHPEHGLDMDEECAMAVFRIVQESLTNVLKHSAADKVKIRIGIEADHYCLKIFDNGRGFDTSDARKTQSFGLIGIQERSIMLGGATEILSSPEAGTAIRVRIPAAPNRYVL</sequence>
<proteinExistence type="predicted"/>
<feature type="domain" description="PAC" evidence="7">
    <location>
        <begin position="349"/>
        <end position="404"/>
    </location>
</feature>
<comment type="caution">
    <text evidence="8">The sequence shown here is derived from an EMBL/GenBank/DDBJ whole genome shotgun (WGS) entry which is preliminary data.</text>
</comment>
<evidence type="ECO:0000259" key="7">
    <source>
        <dbReference type="PROSITE" id="PS50113"/>
    </source>
</evidence>
<dbReference type="CDD" id="cd16917">
    <property type="entry name" value="HATPase_UhpB-NarQ-NarX-like"/>
    <property type="match status" value="1"/>
</dbReference>
<dbReference type="NCBIfam" id="TIGR00229">
    <property type="entry name" value="sensory_box"/>
    <property type="match status" value="3"/>
</dbReference>
<dbReference type="Pfam" id="PF08447">
    <property type="entry name" value="PAS_3"/>
    <property type="match status" value="2"/>
</dbReference>
<keyword evidence="6" id="KW-0175">Coiled coil</keyword>
<dbReference type="PANTHER" id="PTHR43304">
    <property type="entry name" value="PHYTOCHROME-LIKE PROTEIN CPH1"/>
    <property type="match status" value="1"/>
</dbReference>
<dbReference type="OrthoDB" id="9797605at2"/>
<feature type="domain" description="PAC" evidence="7">
    <location>
        <begin position="227"/>
        <end position="278"/>
    </location>
</feature>
<dbReference type="Gene3D" id="3.30.450.20">
    <property type="entry name" value="PAS domain"/>
    <property type="match status" value="5"/>
</dbReference>
<evidence type="ECO:0000256" key="1">
    <source>
        <dbReference type="ARBA" id="ARBA00000085"/>
    </source>
</evidence>
<dbReference type="EMBL" id="LUUJ01000081">
    <property type="protein sequence ID" value="OAI15571.1"/>
    <property type="molecule type" value="Genomic_DNA"/>
</dbReference>
<dbReference type="RefSeq" id="WP_064040826.1">
    <property type="nucleotide sequence ID" value="NZ_LUUJ01000081.1"/>
</dbReference>
<dbReference type="InterPro" id="IPR011712">
    <property type="entry name" value="Sig_transdc_His_kin_sub3_dim/P"/>
</dbReference>
<dbReference type="InterPro" id="IPR003594">
    <property type="entry name" value="HATPase_dom"/>
</dbReference>
<evidence type="ECO:0000313" key="8">
    <source>
        <dbReference type="EMBL" id="OAI15571.1"/>
    </source>
</evidence>
<dbReference type="InterPro" id="IPR001610">
    <property type="entry name" value="PAC"/>
</dbReference>
<dbReference type="Pfam" id="PF13188">
    <property type="entry name" value="PAS_8"/>
    <property type="match status" value="1"/>
</dbReference>
<dbReference type="GO" id="GO:0016020">
    <property type="term" value="C:membrane"/>
    <property type="evidence" value="ECO:0007669"/>
    <property type="project" value="InterPro"/>
</dbReference>
<dbReference type="InterPro" id="IPR000700">
    <property type="entry name" value="PAS-assoc_C"/>
</dbReference>
<dbReference type="InterPro" id="IPR013655">
    <property type="entry name" value="PAS_fold_3"/>
</dbReference>
<dbReference type="Gene3D" id="1.20.5.1930">
    <property type="match status" value="1"/>
</dbReference>
<dbReference type="SMART" id="SM00387">
    <property type="entry name" value="HATPase_c"/>
    <property type="match status" value="1"/>
</dbReference>
<keyword evidence="3" id="KW-0597">Phosphoprotein</keyword>
<dbReference type="GO" id="GO:0046983">
    <property type="term" value="F:protein dimerization activity"/>
    <property type="evidence" value="ECO:0007669"/>
    <property type="project" value="InterPro"/>
</dbReference>
<dbReference type="GO" id="GO:0000155">
    <property type="term" value="F:phosphorelay sensor kinase activity"/>
    <property type="evidence" value="ECO:0007669"/>
    <property type="project" value="InterPro"/>
</dbReference>
<evidence type="ECO:0000256" key="6">
    <source>
        <dbReference type="SAM" id="Coils"/>
    </source>
</evidence>
<evidence type="ECO:0000256" key="4">
    <source>
        <dbReference type="ARBA" id="ARBA00022679"/>
    </source>
</evidence>
<dbReference type="Proteomes" id="UP000077857">
    <property type="component" value="Unassembled WGS sequence"/>
</dbReference>
<dbReference type="InterPro" id="IPR013656">
    <property type="entry name" value="PAS_4"/>
</dbReference>
<dbReference type="Pfam" id="PF07730">
    <property type="entry name" value="HisKA_3"/>
    <property type="match status" value="1"/>
</dbReference>
<feature type="domain" description="PAC" evidence="7">
    <location>
        <begin position="602"/>
        <end position="657"/>
    </location>
</feature>
<evidence type="ECO:0000256" key="5">
    <source>
        <dbReference type="ARBA" id="ARBA00022777"/>
    </source>
</evidence>
<keyword evidence="5" id="KW-0418">Kinase</keyword>
<accession>A0A177NCK6</accession>
<dbReference type="EC" id="2.7.13.3" evidence="2"/>
<dbReference type="PROSITE" id="PS50113">
    <property type="entry name" value="PAC"/>
    <property type="match status" value="4"/>
</dbReference>
<name>A0A177NCK6_9GAMM</name>
<evidence type="ECO:0000256" key="3">
    <source>
        <dbReference type="ARBA" id="ARBA00022553"/>
    </source>
</evidence>
<dbReference type="Gene3D" id="2.10.70.100">
    <property type="match status" value="2"/>
</dbReference>
<feature type="coiled-coil region" evidence="6">
    <location>
        <begin position="648"/>
        <end position="675"/>
    </location>
</feature>
<feature type="domain" description="PAC" evidence="7">
    <location>
        <begin position="479"/>
        <end position="532"/>
    </location>
</feature>
<dbReference type="SMART" id="SM00086">
    <property type="entry name" value="PAC"/>
    <property type="match status" value="4"/>
</dbReference>
<dbReference type="InterPro" id="IPR000014">
    <property type="entry name" value="PAS"/>
</dbReference>
<dbReference type="InterPro" id="IPR036890">
    <property type="entry name" value="HATPase_C_sf"/>
</dbReference>
<dbReference type="InterPro" id="IPR052162">
    <property type="entry name" value="Sensor_kinase/Photoreceptor"/>
</dbReference>